<comment type="caution">
    <text evidence="5">The sequence shown here is derived from an EMBL/GenBank/DDBJ whole genome shotgun (WGS) entry which is preliminary data.</text>
</comment>
<dbReference type="STRING" id="67767.A0A0J7K1H2"/>
<evidence type="ECO:0000313" key="5">
    <source>
        <dbReference type="EMBL" id="KMQ84303.1"/>
    </source>
</evidence>
<evidence type="ECO:0000256" key="3">
    <source>
        <dbReference type="ARBA" id="ARBA00022707"/>
    </source>
</evidence>
<proteinExistence type="inferred from homology"/>
<dbReference type="EMBL" id="LBMM01016799">
    <property type="protein sequence ID" value="KMQ84303.1"/>
    <property type="molecule type" value="Genomic_DNA"/>
</dbReference>
<dbReference type="PANTHER" id="PTHR12895">
    <property type="entry name" value="DYMECLIN"/>
    <property type="match status" value="1"/>
</dbReference>
<sequence length="124" mass="14087">MRPPITRNDQIELDSRLDLSCQQLLVNNLITGNFGTLIQVALVRINELLAPVQNQNIISTWQTYNALFAVRCILKYFIETIGEEEMLKHIEAPQTASANEALSSLRLEELLDALIELIIDVPLW</sequence>
<dbReference type="PANTHER" id="PTHR12895:SF9">
    <property type="entry name" value="DYMECLIN"/>
    <property type="match status" value="1"/>
</dbReference>
<evidence type="ECO:0000256" key="2">
    <source>
        <dbReference type="ARBA" id="ARBA00015736"/>
    </source>
</evidence>
<keyword evidence="4" id="KW-0449">Lipoprotein</keyword>
<name>A0A0J7K1H2_LASNI</name>
<protein>
    <recommendedName>
        <fullName evidence="2">Dymeclin</fullName>
    </recommendedName>
</protein>
<accession>A0A0J7K1H2</accession>
<keyword evidence="6" id="KW-1185">Reference proteome</keyword>
<evidence type="ECO:0000256" key="4">
    <source>
        <dbReference type="ARBA" id="ARBA00023288"/>
    </source>
</evidence>
<dbReference type="InterPro" id="IPR019142">
    <property type="entry name" value="Dymeclin"/>
</dbReference>
<evidence type="ECO:0000313" key="6">
    <source>
        <dbReference type="Proteomes" id="UP000036403"/>
    </source>
</evidence>
<dbReference type="GO" id="GO:0007030">
    <property type="term" value="P:Golgi organization"/>
    <property type="evidence" value="ECO:0007669"/>
    <property type="project" value="TreeGrafter"/>
</dbReference>
<dbReference type="Proteomes" id="UP000036403">
    <property type="component" value="Unassembled WGS sequence"/>
</dbReference>
<gene>
    <name evidence="5" type="ORF">RF55_18006</name>
</gene>
<evidence type="ECO:0000256" key="1">
    <source>
        <dbReference type="ARBA" id="ARBA00010603"/>
    </source>
</evidence>
<reference evidence="5 6" key="1">
    <citation type="submission" date="2015-04" db="EMBL/GenBank/DDBJ databases">
        <title>Lasius niger genome sequencing.</title>
        <authorList>
            <person name="Konorov E.A."/>
            <person name="Nikitin M.A."/>
            <person name="Kirill M.V."/>
            <person name="Chang P."/>
        </authorList>
    </citation>
    <scope>NUCLEOTIDE SEQUENCE [LARGE SCALE GENOMIC DNA]</scope>
    <source>
        <tissue evidence="5">Whole</tissue>
    </source>
</reference>
<dbReference type="PaxDb" id="67767-A0A0J7K1H2"/>
<dbReference type="AlphaFoldDB" id="A0A0J7K1H2"/>
<dbReference type="GO" id="GO:0005794">
    <property type="term" value="C:Golgi apparatus"/>
    <property type="evidence" value="ECO:0007669"/>
    <property type="project" value="TreeGrafter"/>
</dbReference>
<comment type="similarity">
    <text evidence="1">Belongs to the dymeclin family.</text>
</comment>
<organism evidence="5 6">
    <name type="scientific">Lasius niger</name>
    <name type="common">Black garden ant</name>
    <dbReference type="NCBI Taxonomy" id="67767"/>
    <lineage>
        <taxon>Eukaryota</taxon>
        <taxon>Metazoa</taxon>
        <taxon>Ecdysozoa</taxon>
        <taxon>Arthropoda</taxon>
        <taxon>Hexapoda</taxon>
        <taxon>Insecta</taxon>
        <taxon>Pterygota</taxon>
        <taxon>Neoptera</taxon>
        <taxon>Endopterygota</taxon>
        <taxon>Hymenoptera</taxon>
        <taxon>Apocrita</taxon>
        <taxon>Aculeata</taxon>
        <taxon>Formicoidea</taxon>
        <taxon>Formicidae</taxon>
        <taxon>Formicinae</taxon>
        <taxon>Lasius</taxon>
        <taxon>Lasius</taxon>
    </lineage>
</organism>
<dbReference type="Pfam" id="PF09742">
    <property type="entry name" value="Dymeclin"/>
    <property type="match status" value="1"/>
</dbReference>
<keyword evidence="3" id="KW-0519">Myristate</keyword>
<dbReference type="OrthoDB" id="10253409at2759"/>